<evidence type="ECO:0000313" key="4">
    <source>
        <dbReference type="Proteomes" id="UP000094070"/>
    </source>
</evidence>
<proteinExistence type="predicted"/>
<name>A0A1E5DZ38_9VIBR</name>
<comment type="caution">
    <text evidence="3">The sequence shown here is derived from an EMBL/GenBank/DDBJ whole genome shotgun (WGS) entry which is preliminary data.</text>
</comment>
<evidence type="ECO:0008006" key="5">
    <source>
        <dbReference type="Google" id="ProtNLM"/>
    </source>
</evidence>
<dbReference type="PROSITE" id="PS51257">
    <property type="entry name" value="PROKAR_LIPOPROTEIN"/>
    <property type="match status" value="1"/>
</dbReference>
<evidence type="ECO:0000256" key="1">
    <source>
        <dbReference type="SAM" id="MobiDB-lite"/>
    </source>
</evidence>
<keyword evidence="4" id="KW-1185">Reference proteome</keyword>
<feature type="signal peptide" evidence="2">
    <location>
        <begin position="1"/>
        <end position="23"/>
    </location>
</feature>
<feature type="region of interest" description="Disordered" evidence="1">
    <location>
        <begin position="28"/>
        <end position="48"/>
    </location>
</feature>
<protein>
    <recommendedName>
        <fullName evidence="5">Dystroglycan-type cadherin-like protein</fullName>
    </recommendedName>
</protein>
<gene>
    <name evidence="3" type="ORF">A1QC_12725</name>
</gene>
<feature type="region of interest" description="Disordered" evidence="1">
    <location>
        <begin position="387"/>
        <end position="422"/>
    </location>
</feature>
<evidence type="ECO:0000313" key="3">
    <source>
        <dbReference type="EMBL" id="OEF23164.1"/>
    </source>
</evidence>
<dbReference type="EMBL" id="AJYK02000097">
    <property type="protein sequence ID" value="OEF23164.1"/>
    <property type="molecule type" value="Genomic_DNA"/>
</dbReference>
<evidence type="ECO:0000256" key="2">
    <source>
        <dbReference type="SAM" id="SignalP"/>
    </source>
</evidence>
<dbReference type="AlphaFoldDB" id="A0A1E5DZ38"/>
<dbReference type="SUPFAM" id="SSF49899">
    <property type="entry name" value="Concanavalin A-like lectins/glucanases"/>
    <property type="match status" value="1"/>
</dbReference>
<feature type="chain" id="PRO_5009174537" description="Dystroglycan-type cadherin-like protein" evidence="2">
    <location>
        <begin position="24"/>
        <end position="620"/>
    </location>
</feature>
<keyword evidence="2" id="KW-0732">Signal</keyword>
<organism evidence="3 4">
    <name type="scientific">Vibrio rumoiensis 1S-45</name>
    <dbReference type="NCBI Taxonomy" id="1188252"/>
    <lineage>
        <taxon>Bacteria</taxon>
        <taxon>Pseudomonadati</taxon>
        <taxon>Pseudomonadota</taxon>
        <taxon>Gammaproteobacteria</taxon>
        <taxon>Vibrionales</taxon>
        <taxon>Vibrionaceae</taxon>
        <taxon>Vibrio</taxon>
    </lineage>
</organism>
<reference evidence="3 4" key="1">
    <citation type="journal article" date="2012" name="Science">
        <title>Ecological populations of bacteria act as socially cohesive units of antibiotic production and resistance.</title>
        <authorList>
            <person name="Cordero O.X."/>
            <person name="Wildschutte H."/>
            <person name="Kirkup B."/>
            <person name="Proehl S."/>
            <person name="Ngo L."/>
            <person name="Hussain F."/>
            <person name="Le Roux F."/>
            <person name="Mincer T."/>
            <person name="Polz M.F."/>
        </authorList>
    </citation>
    <scope>NUCLEOTIDE SEQUENCE [LARGE SCALE GENOMIC DNA]</scope>
    <source>
        <strain evidence="3 4">1S-45</strain>
    </source>
</reference>
<dbReference type="InterPro" id="IPR013320">
    <property type="entry name" value="ConA-like_dom_sf"/>
</dbReference>
<dbReference type="Pfam" id="PF13385">
    <property type="entry name" value="Laminin_G_3"/>
    <property type="match status" value="1"/>
</dbReference>
<accession>A0A1E5DZ38</accession>
<sequence>MMIMKLKTLVPLISLALATMLSGCNTDGSSDPASSSSGSGDSSSSGGTSETVAVSALAGGYWEIGNSSAASLSNDLSVYAAEDLPNVYVFNDGTQYYYDDDATPGTYVVKTHKITEDIEAGTLSFTYYDVSGATVIDGHHKVLNGILSIDTSSFGVLSGTDHSENDAVKNAVSQANANSGIALANKVAKILDTTTEDSGELRIKFADSDTDVGVDTIAAGKLTFDLTYQLDEDTAQNNSETGDSIYLSLYNADGTSNSNLHTQIILTKGMIEYRTADGKTTVEGTFEEGKKLEVELSWTATGATFSINGTSFPVESYGPQNAVAVVSIKLGDTSDTTQYEALIDNLELFSGSSSVFSDDFEKYTDGHDLSANPYNKSTFEATVIQLSGSTGSTGSDDTSGGDSTDTDSGTDTGTGEGVTDNFDSYTADTHIAETNSGWKSYNTSFDDNTLSSIAVVSNDQAKSGSNSLLIEDLDSKKPYAVREFSSAATTGSVSLDVYVPSTNEKSVYINIGTDKTDDARFFEVRLSSGSLYIEAGDKVEGVDPDIKLQSAVPEDAWNTITLSWDNGTVEVSVNGTLLHTIDQSETGLSAETPSQLTLYTGDNSSTGTKAYFDNVDSDLF</sequence>
<dbReference type="Gene3D" id="2.60.120.560">
    <property type="entry name" value="Exo-inulinase, domain 1"/>
    <property type="match status" value="1"/>
</dbReference>
<dbReference type="eggNOG" id="COG2911">
    <property type="taxonomic scope" value="Bacteria"/>
</dbReference>
<feature type="compositionally biased region" description="Low complexity" evidence="1">
    <location>
        <begin position="387"/>
        <end position="413"/>
    </location>
</feature>
<dbReference type="Proteomes" id="UP000094070">
    <property type="component" value="Unassembled WGS sequence"/>
</dbReference>
<dbReference type="STRING" id="1188252.A1QC_12725"/>